<dbReference type="SUPFAM" id="SSF46785">
    <property type="entry name" value="Winged helix' DNA-binding domain"/>
    <property type="match status" value="1"/>
</dbReference>
<dbReference type="Gene3D" id="1.10.10.10">
    <property type="entry name" value="Winged helix-like DNA-binding domain superfamily/Winged helix DNA-binding domain"/>
    <property type="match status" value="1"/>
</dbReference>
<evidence type="ECO:0000313" key="2">
    <source>
        <dbReference type="EMBL" id="PLX60352.1"/>
    </source>
</evidence>
<dbReference type="RefSeq" id="WP_273440596.1">
    <property type="nucleotide sequence ID" value="NZ_PKUN01000025.1"/>
</dbReference>
<organism evidence="2 3">
    <name type="scientific">Sedimenticola selenatireducens</name>
    <dbReference type="NCBI Taxonomy" id="191960"/>
    <lineage>
        <taxon>Bacteria</taxon>
        <taxon>Pseudomonadati</taxon>
        <taxon>Pseudomonadota</taxon>
        <taxon>Gammaproteobacteria</taxon>
        <taxon>Chromatiales</taxon>
        <taxon>Sedimenticolaceae</taxon>
        <taxon>Sedimenticola</taxon>
    </lineage>
</organism>
<feature type="domain" description="HTH marR-type" evidence="1">
    <location>
        <begin position="53"/>
        <end position="118"/>
    </location>
</feature>
<dbReference type="EMBL" id="PKUN01000025">
    <property type="protein sequence ID" value="PLX60352.1"/>
    <property type="molecule type" value="Genomic_DNA"/>
</dbReference>
<dbReference type="STRING" id="1111735.GCA_000428045_02494"/>
<dbReference type="InterPro" id="IPR036388">
    <property type="entry name" value="WH-like_DNA-bd_sf"/>
</dbReference>
<name>A0A2N6CTA4_9GAMM</name>
<protein>
    <submittedName>
        <fullName evidence="2">Transcriptional regulator</fullName>
    </submittedName>
</protein>
<proteinExistence type="predicted"/>
<dbReference type="Proteomes" id="UP000235015">
    <property type="component" value="Unassembled WGS sequence"/>
</dbReference>
<dbReference type="AlphaFoldDB" id="A0A2N6CTA4"/>
<dbReference type="InterPro" id="IPR000835">
    <property type="entry name" value="HTH_MarR-typ"/>
</dbReference>
<dbReference type="InterPro" id="IPR036390">
    <property type="entry name" value="WH_DNA-bd_sf"/>
</dbReference>
<reference evidence="2 3" key="1">
    <citation type="submission" date="2017-11" db="EMBL/GenBank/DDBJ databases">
        <title>Genome-resolved metagenomics identifies genetic mobility, metabolic interactions, and unexpected diversity in perchlorate-reducing communities.</title>
        <authorList>
            <person name="Barnum T.P."/>
            <person name="Figueroa I.A."/>
            <person name="Carlstrom C.I."/>
            <person name="Lucas L.N."/>
            <person name="Engelbrektson A.L."/>
            <person name="Coates J.D."/>
        </authorList>
    </citation>
    <scope>NUCLEOTIDE SEQUENCE [LARGE SCALE GENOMIC DNA]</scope>
    <source>
        <strain evidence="2">BM301</strain>
    </source>
</reference>
<dbReference type="PIRSF" id="PIRSF036158">
    <property type="entry name" value="UCP036158_MarR"/>
    <property type="match status" value="1"/>
</dbReference>
<dbReference type="InterPro" id="IPR014601">
    <property type="entry name" value="Trans_reg_MarR_HTH"/>
</dbReference>
<sequence>MSEKKKQPIVSSSHLVSEKSIELSELEYGLIIANNAFNRWIERCMTSSGMPDLNPTDILILHNVNHRARAKKVADICFNLNIEDTHTATYSLRKLAKLGLVQTEKQGKENFFSTSERGKALCLRYREIREDCLVDALGVLGTGNQEIGELAKLLRSLSGLYDQAARAAASL</sequence>
<gene>
    <name evidence="2" type="ORF">C0630_16285</name>
</gene>
<dbReference type="GO" id="GO:0003700">
    <property type="term" value="F:DNA-binding transcription factor activity"/>
    <property type="evidence" value="ECO:0007669"/>
    <property type="project" value="InterPro"/>
</dbReference>
<dbReference type="Pfam" id="PF13463">
    <property type="entry name" value="HTH_27"/>
    <property type="match status" value="1"/>
</dbReference>
<evidence type="ECO:0000259" key="1">
    <source>
        <dbReference type="Pfam" id="PF13463"/>
    </source>
</evidence>
<accession>A0A2N6CTA4</accession>
<evidence type="ECO:0000313" key="3">
    <source>
        <dbReference type="Proteomes" id="UP000235015"/>
    </source>
</evidence>
<comment type="caution">
    <text evidence="2">The sequence shown here is derived from an EMBL/GenBank/DDBJ whole genome shotgun (WGS) entry which is preliminary data.</text>
</comment>